<reference evidence="2" key="1">
    <citation type="journal article" date="2020" name="mSystems">
        <title>Genome- and Community-Level Interaction Insights into Carbon Utilization and Element Cycling Functions of Hydrothermarchaeota in Hydrothermal Sediment.</title>
        <authorList>
            <person name="Zhou Z."/>
            <person name="Liu Y."/>
            <person name="Xu W."/>
            <person name="Pan J."/>
            <person name="Luo Z.H."/>
            <person name="Li M."/>
        </authorList>
    </citation>
    <scope>NUCLEOTIDE SEQUENCE [LARGE SCALE GENOMIC DNA]</scope>
    <source>
        <strain evidence="2">SpSt-70</strain>
    </source>
</reference>
<evidence type="ECO:0000313" key="2">
    <source>
        <dbReference type="EMBL" id="HGK23160.1"/>
    </source>
</evidence>
<feature type="transmembrane region" description="Helical" evidence="1">
    <location>
        <begin position="171"/>
        <end position="189"/>
    </location>
</feature>
<comment type="caution">
    <text evidence="2">The sequence shown here is derived from an EMBL/GenBank/DDBJ whole genome shotgun (WGS) entry which is preliminary data.</text>
</comment>
<feature type="transmembrane region" description="Helical" evidence="1">
    <location>
        <begin position="136"/>
        <end position="159"/>
    </location>
</feature>
<feature type="transmembrane region" description="Helical" evidence="1">
    <location>
        <begin position="201"/>
        <end position="221"/>
    </location>
</feature>
<organism evidence="2">
    <name type="scientific">Dictyoglomus thermophilum</name>
    <dbReference type="NCBI Taxonomy" id="14"/>
    <lineage>
        <taxon>Bacteria</taxon>
        <taxon>Pseudomonadati</taxon>
        <taxon>Dictyoglomota</taxon>
        <taxon>Dictyoglomia</taxon>
        <taxon>Dictyoglomales</taxon>
        <taxon>Dictyoglomaceae</taxon>
        <taxon>Dictyoglomus</taxon>
    </lineage>
</organism>
<feature type="transmembrane region" description="Helical" evidence="1">
    <location>
        <begin position="39"/>
        <end position="58"/>
    </location>
</feature>
<feature type="transmembrane region" description="Helical" evidence="1">
    <location>
        <begin position="70"/>
        <end position="93"/>
    </location>
</feature>
<feature type="transmembrane region" description="Helical" evidence="1">
    <location>
        <begin position="9"/>
        <end position="27"/>
    </location>
</feature>
<keyword evidence="1" id="KW-1133">Transmembrane helix</keyword>
<feature type="transmembrane region" description="Helical" evidence="1">
    <location>
        <begin position="105"/>
        <end position="124"/>
    </location>
</feature>
<keyword evidence="1" id="KW-0812">Transmembrane</keyword>
<feature type="transmembrane region" description="Helical" evidence="1">
    <location>
        <begin position="233"/>
        <end position="252"/>
    </location>
</feature>
<protein>
    <submittedName>
        <fullName evidence="2">Uncharacterized protein</fullName>
    </submittedName>
</protein>
<dbReference type="AlphaFoldDB" id="A0A7C3PQS3"/>
<accession>A0A7C3PQS3</accession>
<gene>
    <name evidence="2" type="ORF">ENU78_01710</name>
</gene>
<keyword evidence="1" id="KW-0472">Membrane</keyword>
<dbReference type="EMBL" id="DTDV01000006">
    <property type="protein sequence ID" value="HGK23160.1"/>
    <property type="molecule type" value="Genomic_DNA"/>
</dbReference>
<sequence length="256" mass="30135">MSMSLGKKISIFFVFLFLIPFFIFLSVEFSNFKNEALYPIFYQISEGIALIIAVYYFLKIEKKWRGWLGWFLVVLSLVFLFIADSIWNFYAIFRGEEAPFPGISDIFYVLFYVFAFVFLVYFIRLLKLEFDPSEKFFISIIFLVIFVLLLQGILIPIFGSKEMDFWEKFLNIFYILGDFVLILLAFMLLMKLWGGKVAKNYIYFVLAVSLTTIADVIFVYIFKNYGISNWADIFYLASFLLLAYAVINESLLHISK</sequence>
<name>A0A7C3PQS3_DICTH</name>
<proteinExistence type="predicted"/>
<evidence type="ECO:0000256" key="1">
    <source>
        <dbReference type="SAM" id="Phobius"/>
    </source>
</evidence>